<dbReference type="Gene3D" id="3.90.1690.10">
    <property type="entry name" value="phage-related protein like domain"/>
    <property type="match status" value="1"/>
</dbReference>
<name>A0A0K0N6S2_9CAUD</name>
<reference evidence="3 4" key="1">
    <citation type="journal article" date="2015" name="PLoS ONE">
        <title>Lysis to Kill: Evaluation of the Lytic Abilities, and Genomics of Nine Bacteriophages Infective for Gordonia spp. and Their Potential Use in Activated Sludge Foam Biocontrol.</title>
        <authorList>
            <person name="Dyson Z.A."/>
            <person name="Tucci J."/>
            <person name="Seviour R.J."/>
            <person name="Petrovski S."/>
        </authorList>
    </citation>
    <scope>NUCLEOTIDE SEQUENCE [LARGE SCALE GENOMIC DNA]</scope>
</reference>
<evidence type="ECO:0000256" key="1">
    <source>
        <dbReference type="ARBA" id="ARBA00022561"/>
    </source>
</evidence>
<dbReference type="InterPro" id="IPR005564">
    <property type="entry name" value="Major_capsid_GpE"/>
</dbReference>
<keyword evidence="1" id="KW-0946">Virion</keyword>
<keyword evidence="2" id="KW-1035">Host cytoplasm</keyword>
<evidence type="ECO:0000256" key="2">
    <source>
        <dbReference type="ARBA" id="ARBA00023200"/>
    </source>
</evidence>
<accession>A0A0K0N6S2</accession>
<dbReference type="GeneID" id="26515976"/>
<dbReference type="InterPro" id="IPR053738">
    <property type="entry name" value="Lambda_capsid_assembly"/>
</dbReference>
<dbReference type="Proteomes" id="UP000204476">
    <property type="component" value="Genome"/>
</dbReference>
<evidence type="ECO:0000313" key="4">
    <source>
        <dbReference type="Proteomes" id="UP000204476"/>
    </source>
</evidence>
<protein>
    <submittedName>
        <fullName evidence="3">Putative structural protein</fullName>
    </submittedName>
</protein>
<dbReference type="GO" id="GO:0019028">
    <property type="term" value="C:viral capsid"/>
    <property type="evidence" value="ECO:0007669"/>
    <property type="project" value="UniProtKB-KW"/>
</dbReference>
<keyword evidence="4" id="KW-1185">Reference proteome</keyword>
<sequence length="356" mass="38709">MPINRDFVDPAELTSQVRVALADYDINGPNTLAPYLPSETLDDIEYEADTGQGGLIEAAMYRAFDAELPLANDEAAGQMRGRIHPLGQKIPLFEEDRIRLRNGAEDGLRAYIDRVSKRIAKAVALQINLKRAEALTTGKLQFVGNGQNFPVDFGRRPDFTFTAATLFSDPDVDPFGVLEDWNEAYFDENGFEIGKLLAPKEVINAFYRHPLVTALAFGRRVTDVPDGAVAPPSAIDALFGERDLPGFTKIGGRIKVRDINNQTIIKDLVPRDGIIALDGEGDAAVAGSSELGSTMWGKTIEADKPEWGLSAEGDGPGIVAAVHDNDDVPARMWVSAHAIAMPVLVNPNYSSFMKVL</sequence>
<dbReference type="Pfam" id="PF03864">
    <property type="entry name" value="Phage_cap_E"/>
    <property type="match status" value="1"/>
</dbReference>
<dbReference type="RefSeq" id="YP_009187080.1">
    <property type="nucleotide sequence ID" value="NC_028653.1"/>
</dbReference>
<dbReference type="OrthoDB" id="3825at10239"/>
<gene>
    <name evidence="3" type="ORF">GTE8_18</name>
</gene>
<organism evidence="3 4">
    <name type="scientific">Gordonia phage GTE8</name>
    <dbReference type="NCBI Taxonomy" id="1647475"/>
    <lineage>
        <taxon>Viruses</taxon>
        <taxon>Duplodnaviria</taxon>
        <taxon>Heunggongvirae</taxon>
        <taxon>Uroviricota</taxon>
        <taxon>Caudoviricetes</taxon>
        <taxon>Zierdtviridae</taxon>
        <taxon>Emilbogenvirinae</taxon>
        <taxon>Foxborovirus</taxon>
        <taxon>Foxborovirus GTE8</taxon>
    </lineage>
</organism>
<keyword evidence="1" id="KW-0167">Capsid protein</keyword>
<proteinExistence type="predicted"/>
<evidence type="ECO:0000313" key="3">
    <source>
        <dbReference type="EMBL" id="AKJ72361.1"/>
    </source>
</evidence>
<dbReference type="KEGG" id="vg:26515976"/>
<dbReference type="EMBL" id="KR053201">
    <property type="protein sequence ID" value="AKJ72361.1"/>
    <property type="molecule type" value="Genomic_DNA"/>
</dbReference>